<feature type="region of interest" description="Disordered" evidence="1">
    <location>
        <begin position="429"/>
        <end position="763"/>
    </location>
</feature>
<protein>
    <submittedName>
        <fullName evidence="4">Uncharacterized protein</fullName>
    </submittedName>
</protein>
<feature type="compositionally biased region" description="Basic and acidic residues" evidence="1">
    <location>
        <begin position="564"/>
        <end position="592"/>
    </location>
</feature>
<feature type="compositionally biased region" description="Basic and acidic residues" evidence="1">
    <location>
        <begin position="736"/>
        <end position="757"/>
    </location>
</feature>
<evidence type="ECO:0000313" key="5">
    <source>
        <dbReference type="Proteomes" id="UP001497623"/>
    </source>
</evidence>
<evidence type="ECO:0000256" key="2">
    <source>
        <dbReference type="SAM" id="Phobius"/>
    </source>
</evidence>
<gene>
    <name evidence="4" type="ORF">MNOR_LOCUS8134</name>
</gene>
<dbReference type="AlphaFoldDB" id="A0AAV2Q827"/>
<dbReference type="PROSITE" id="PS51257">
    <property type="entry name" value="PROKAR_LIPOPROTEIN"/>
    <property type="match status" value="1"/>
</dbReference>
<feature type="transmembrane region" description="Helical" evidence="2">
    <location>
        <begin position="782"/>
        <end position="805"/>
    </location>
</feature>
<dbReference type="CDD" id="cd12841">
    <property type="entry name" value="TM_EphA1"/>
    <property type="match status" value="1"/>
</dbReference>
<sequence>MDYSTKVLSAKSVLTLLLVVGAVSCTPLPDDPTPWPSSPPSTHLEPPVHSIEVSHEVRHVSVEVNEHAHDPSIISVQDAADSTPEPEPPLPSDNPTSPYNIRHLGFTPTGNIDTLQPVYTHPTPPKIIEAKDIVQDKKQDEEVAAAASTSEPTVFNAGTISSHNAEGDNDFPQPEGEPEEEYIGLETEEPLKDIADQISVISQPLQDYVDQAKDEAQKIQDEISKNIEETMEAINEASEHIFTDEATFDNEHINNAADSIKTVVEYVKTASEPIVSGEENILSETKSETDNSENINEDFEIVEDKDEPIESDYELIDDAVEFFKDGAESFNAEANKGFDNIMAAALKMDPEFNSNINLYEDFGETHKADIENKDENLSDHPLEAASFGNEIPKDESHIEIMATEDTTETPVSFEDHPQTDQPALVVDQEQKHELKEENVKSPPKGIVEEDDLTEELQHDHQPLETKDQEEKEVFIDAVKRSDTGTENLEFPQEDEPVGDATPSESPRESRVYIEEIHGTPEEQPVDFEDAPKDIVPEVPVEGVSEMNEEDSNPESATTSPIPDVHPEEDYTHLEDFSEVDPEHKEPLDDAKMATDSPIESIKKELEISHDIPIDVTQNEEVSKDKEPIPNVENDSALNNNGNEEEIPEENIEDVQSSGDEHVDEEVPDASEDDMVNEAEQPLDEATEAPPVVPSVSEESPDDHIDPVAGAPLPDQGITHHEPTEHKRPKPKSNAHPKAEHNDQVHPHKLSASDREASAPRYLPPRQEQVSVAAPESLTAGSIVGIVFGVLLSISVLVGAIGFMMYQRRGHNGPKPLQYNRDYAGSDSGGYIDDDAVRVSYVNSQVEMPKKQYLRQRSSDFASSSP</sequence>
<name>A0AAV2Q827_MEGNR</name>
<dbReference type="Proteomes" id="UP001497623">
    <property type="component" value="Unassembled WGS sequence"/>
</dbReference>
<feature type="compositionally biased region" description="Basic and acidic residues" evidence="1">
    <location>
        <begin position="600"/>
        <end position="612"/>
    </location>
</feature>
<feature type="region of interest" description="Disordered" evidence="1">
    <location>
        <begin position="138"/>
        <end position="179"/>
    </location>
</feature>
<feature type="compositionally biased region" description="Acidic residues" evidence="1">
    <location>
        <begin position="642"/>
        <end position="652"/>
    </location>
</feature>
<feature type="compositionally biased region" description="Polar residues" evidence="1">
    <location>
        <begin position="147"/>
        <end position="164"/>
    </location>
</feature>
<feature type="compositionally biased region" description="Basic and acidic residues" evidence="1">
    <location>
        <begin position="429"/>
        <end position="439"/>
    </location>
</feature>
<keyword evidence="2" id="KW-1133">Transmembrane helix</keyword>
<evidence type="ECO:0000256" key="1">
    <source>
        <dbReference type="SAM" id="MobiDB-lite"/>
    </source>
</evidence>
<feature type="region of interest" description="Disordered" evidence="1">
    <location>
        <begin position="78"/>
        <end position="97"/>
    </location>
</feature>
<keyword evidence="2" id="KW-0472">Membrane</keyword>
<organism evidence="4 5">
    <name type="scientific">Meganyctiphanes norvegica</name>
    <name type="common">Northern krill</name>
    <name type="synonym">Thysanopoda norvegica</name>
    <dbReference type="NCBI Taxonomy" id="48144"/>
    <lineage>
        <taxon>Eukaryota</taxon>
        <taxon>Metazoa</taxon>
        <taxon>Ecdysozoa</taxon>
        <taxon>Arthropoda</taxon>
        <taxon>Crustacea</taxon>
        <taxon>Multicrustacea</taxon>
        <taxon>Malacostraca</taxon>
        <taxon>Eumalacostraca</taxon>
        <taxon>Eucarida</taxon>
        <taxon>Euphausiacea</taxon>
        <taxon>Euphausiidae</taxon>
        <taxon>Meganyctiphanes</taxon>
    </lineage>
</organism>
<feature type="chain" id="PRO_5043696538" evidence="3">
    <location>
        <begin position="26"/>
        <end position="865"/>
    </location>
</feature>
<feature type="compositionally biased region" description="Low complexity" evidence="1">
    <location>
        <begin position="687"/>
        <end position="697"/>
    </location>
</feature>
<feature type="signal peptide" evidence="3">
    <location>
        <begin position="1"/>
        <end position="25"/>
    </location>
</feature>
<comment type="caution">
    <text evidence="4">The sequence shown here is derived from an EMBL/GenBank/DDBJ whole genome shotgun (WGS) entry which is preliminary data.</text>
</comment>
<feature type="compositionally biased region" description="Basic and acidic residues" evidence="1">
    <location>
        <begin position="505"/>
        <end position="520"/>
    </location>
</feature>
<keyword evidence="2" id="KW-0812">Transmembrane</keyword>
<evidence type="ECO:0000313" key="4">
    <source>
        <dbReference type="EMBL" id="CAL4069946.1"/>
    </source>
</evidence>
<feature type="compositionally biased region" description="Basic and acidic residues" evidence="1">
    <location>
        <begin position="455"/>
        <end position="483"/>
    </location>
</feature>
<dbReference type="EMBL" id="CAXKWB010003716">
    <property type="protein sequence ID" value="CAL4069946.1"/>
    <property type="molecule type" value="Genomic_DNA"/>
</dbReference>
<accession>A0AAV2Q827</accession>
<reference evidence="4 5" key="1">
    <citation type="submission" date="2024-05" db="EMBL/GenBank/DDBJ databases">
        <authorList>
            <person name="Wallberg A."/>
        </authorList>
    </citation>
    <scope>NUCLEOTIDE SEQUENCE [LARGE SCALE GENOMIC DNA]</scope>
</reference>
<proteinExistence type="predicted"/>
<keyword evidence="5" id="KW-1185">Reference proteome</keyword>
<feature type="compositionally biased region" description="Acidic residues" evidence="1">
    <location>
        <begin position="661"/>
        <end position="686"/>
    </location>
</feature>
<keyword evidence="3" id="KW-0732">Signal</keyword>
<evidence type="ECO:0000256" key="3">
    <source>
        <dbReference type="SAM" id="SignalP"/>
    </source>
</evidence>